<sequence length="403" mass="45067">MYRVKIFLGRTVIFSLYFLIRLFSLLPKKKKKKSGNIIVLTGTFYSKNWIDAHLRPLVTCKSVKHVYIVCNELDYDLQGLSVVAPSKISTKLIGSTLARLIAFAVCVVKKNPDYIGGFHILFNGTLSILFANILRCRSIYFSVGGITETLVVGKTENNFFKFLNGKDDFLTAYICKIAANATQIITMGNGAKLFFVENGVNNHIVHVISGAINKNIFYPSVQAGDKKYDLVLTARLSKVKQVELLLKILAYLQQQNFLCNALIIGDGPLLESLKKQAEELTISEQVDFVGHQNDIVSWLHQAKIYILTSRSEGLSLSMLEGLKSGLPAIVPNVGDLSDVLIHGYNGALIENHSIDDFAHQITSLLSNPQKLDEYSQNAIASTHRFDLECVRRQWEAVFMVEDR</sequence>
<evidence type="ECO:0000259" key="2">
    <source>
        <dbReference type="Pfam" id="PF00534"/>
    </source>
</evidence>
<dbReference type="Gene3D" id="3.40.50.2000">
    <property type="entry name" value="Glycogen Phosphorylase B"/>
    <property type="match status" value="2"/>
</dbReference>
<keyword evidence="1" id="KW-0812">Transmembrane</keyword>
<dbReference type="Proteomes" id="UP000000639">
    <property type="component" value="Chromosome"/>
</dbReference>
<evidence type="ECO:0000256" key="1">
    <source>
        <dbReference type="SAM" id="Phobius"/>
    </source>
</evidence>
<keyword evidence="4" id="KW-1185">Reference proteome</keyword>
<dbReference type="HOGENOM" id="CLU_683090_0_0_6"/>
<dbReference type="SUPFAM" id="SSF53756">
    <property type="entry name" value="UDP-Glycosyltransferase/glycogen phosphorylase"/>
    <property type="match status" value="1"/>
</dbReference>
<keyword evidence="1" id="KW-0472">Membrane</keyword>
<dbReference type="CAZy" id="GT4">
    <property type="family name" value="Glycosyltransferase Family 4"/>
</dbReference>
<keyword evidence="3" id="KW-0808">Transferase</keyword>
<evidence type="ECO:0000313" key="4">
    <source>
        <dbReference type="Proteomes" id="UP000000639"/>
    </source>
</evidence>
<dbReference type="CDD" id="cd03801">
    <property type="entry name" value="GT4_PimA-like"/>
    <property type="match status" value="1"/>
</dbReference>
<accession>A1SS34</accession>
<organism evidence="3 4">
    <name type="scientific">Psychromonas ingrahamii (strain DSM 17664 / CCUG 51855 / 37)</name>
    <dbReference type="NCBI Taxonomy" id="357804"/>
    <lineage>
        <taxon>Bacteria</taxon>
        <taxon>Pseudomonadati</taxon>
        <taxon>Pseudomonadota</taxon>
        <taxon>Gammaproteobacteria</taxon>
        <taxon>Alteromonadales</taxon>
        <taxon>Psychromonadaceae</taxon>
        <taxon>Psychromonas</taxon>
    </lineage>
</organism>
<keyword evidence="1" id="KW-1133">Transmembrane helix</keyword>
<evidence type="ECO:0000313" key="3">
    <source>
        <dbReference type="EMBL" id="ABM02299.1"/>
    </source>
</evidence>
<dbReference type="PANTHER" id="PTHR12526:SF630">
    <property type="entry name" value="GLYCOSYLTRANSFERASE"/>
    <property type="match status" value="1"/>
</dbReference>
<dbReference type="OrthoDB" id="6210954at2"/>
<dbReference type="STRING" id="357804.Ping_0440"/>
<dbReference type="Pfam" id="PF00534">
    <property type="entry name" value="Glycos_transf_1"/>
    <property type="match status" value="1"/>
</dbReference>
<dbReference type="PANTHER" id="PTHR12526">
    <property type="entry name" value="GLYCOSYLTRANSFERASE"/>
    <property type="match status" value="1"/>
</dbReference>
<dbReference type="AlphaFoldDB" id="A1SS34"/>
<dbReference type="RefSeq" id="WP_011768858.1">
    <property type="nucleotide sequence ID" value="NC_008709.1"/>
</dbReference>
<dbReference type="GO" id="GO:0016757">
    <property type="term" value="F:glycosyltransferase activity"/>
    <property type="evidence" value="ECO:0007669"/>
    <property type="project" value="InterPro"/>
</dbReference>
<name>A1SS34_PSYIN</name>
<dbReference type="eggNOG" id="COG0438">
    <property type="taxonomic scope" value="Bacteria"/>
</dbReference>
<feature type="domain" description="Glycosyl transferase family 1" evidence="2">
    <location>
        <begin position="223"/>
        <end position="379"/>
    </location>
</feature>
<proteinExistence type="predicted"/>
<gene>
    <name evidence="3" type="ordered locus">Ping_0440</name>
</gene>
<dbReference type="EMBL" id="CP000510">
    <property type="protein sequence ID" value="ABM02299.1"/>
    <property type="molecule type" value="Genomic_DNA"/>
</dbReference>
<feature type="transmembrane region" description="Helical" evidence="1">
    <location>
        <begin position="6"/>
        <end position="26"/>
    </location>
</feature>
<dbReference type="KEGG" id="pin:Ping_0440"/>
<reference evidence="3 4" key="1">
    <citation type="submission" date="2007-01" db="EMBL/GenBank/DDBJ databases">
        <title>Complete sequence of Psychromonas ingrahamii 37.</title>
        <authorList>
            <consortium name="US DOE Joint Genome Institute"/>
            <person name="Copeland A."/>
            <person name="Lucas S."/>
            <person name="Lapidus A."/>
            <person name="Barry K."/>
            <person name="Detter J.C."/>
            <person name="Glavina del Rio T."/>
            <person name="Hammon N."/>
            <person name="Israni S."/>
            <person name="Dalin E."/>
            <person name="Tice H."/>
            <person name="Pitluck S."/>
            <person name="Thompson L.S."/>
            <person name="Brettin T."/>
            <person name="Bruce D."/>
            <person name="Han C."/>
            <person name="Tapia R."/>
            <person name="Schmutz J."/>
            <person name="Larimer F."/>
            <person name="Land M."/>
            <person name="Hauser L."/>
            <person name="Kyrpides N."/>
            <person name="Ivanova N."/>
            <person name="Staley J."/>
            <person name="Richardson P."/>
        </authorList>
    </citation>
    <scope>NUCLEOTIDE SEQUENCE [LARGE SCALE GENOMIC DNA]</scope>
    <source>
        <strain evidence="3 4">37</strain>
    </source>
</reference>
<dbReference type="GO" id="GO:1901135">
    <property type="term" value="P:carbohydrate derivative metabolic process"/>
    <property type="evidence" value="ECO:0007669"/>
    <property type="project" value="UniProtKB-ARBA"/>
</dbReference>
<protein>
    <submittedName>
        <fullName evidence="3">Glycosyl transferase, group 1</fullName>
    </submittedName>
</protein>
<dbReference type="InterPro" id="IPR001296">
    <property type="entry name" value="Glyco_trans_1"/>
</dbReference>